<feature type="region of interest" description="Disordered" evidence="1">
    <location>
        <begin position="130"/>
        <end position="157"/>
    </location>
</feature>
<dbReference type="EMBL" id="JAQQWE010000008">
    <property type="protein sequence ID" value="KAK7943077.1"/>
    <property type="molecule type" value="Genomic_DNA"/>
</dbReference>
<keyword evidence="3" id="KW-1185">Reference proteome</keyword>
<reference evidence="2 3" key="1">
    <citation type="submission" date="2023-01" db="EMBL/GenBank/DDBJ databases">
        <title>Analysis of 21 Apiospora genomes using comparative genomics revels a genus with tremendous synthesis potential of carbohydrate active enzymes and secondary metabolites.</title>
        <authorList>
            <person name="Sorensen T."/>
        </authorList>
    </citation>
    <scope>NUCLEOTIDE SEQUENCE [LARGE SCALE GENOMIC DNA]</scope>
    <source>
        <strain evidence="2 3">CBS 24483</strain>
    </source>
</reference>
<proteinExistence type="predicted"/>
<accession>A0ABR1PZA4</accession>
<name>A0ABR1PZA4_9PEZI</name>
<evidence type="ECO:0000256" key="1">
    <source>
        <dbReference type="SAM" id="MobiDB-lite"/>
    </source>
</evidence>
<dbReference type="GeneID" id="92081474"/>
<dbReference type="Proteomes" id="UP001391051">
    <property type="component" value="Unassembled WGS sequence"/>
</dbReference>
<dbReference type="RefSeq" id="XP_066695108.1">
    <property type="nucleotide sequence ID" value="XM_066848412.1"/>
</dbReference>
<evidence type="ECO:0000313" key="3">
    <source>
        <dbReference type="Proteomes" id="UP001391051"/>
    </source>
</evidence>
<protein>
    <submittedName>
        <fullName evidence="2">Uncharacterized protein</fullName>
    </submittedName>
</protein>
<gene>
    <name evidence="2" type="ORF">PG986_012190</name>
</gene>
<evidence type="ECO:0000313" key="2">
    <source>
        <dbReference type="EMBL" id="KAK7943077.1"/>
    </source>
</evidence>
<sequence length="157" mass="17645">MSSTASGTDQMMAVATASTLDIVQTAALVIFTIVTAIESDHFDVEAMLRIEQHPRLGTRSICACRRPRRLHHQLRPLHDTLRHGAAPHVPRLRPPCRIYWPAAVELLSGLRVGDRQMFVDHYDITANGLMQQPPPIYNPETDDGDSSEASYDSYWPR</sequence>
<comment type="caution">
    <text evidence="2">The sequence shown here is derived from an EMBL/GenBank/DDBJ whole genome shotgun (WGS) entry which is preliminary data.</text>
</comment>
<organism evidence="2 3">
    <name type="scientific">Apiospora aurea</name>
    <dbReference type="NCBI Taxonomy" id="335848"/>
    <lineage>
        <taxon>Eukaryota</taxon>
        <taxon>Fungi</taxon>
        <taxon>Dikarya</taxon>
        <taxon>Ascomycota</taxon>
        <taxon>Pezizomycotina</taxon>
        <taxon>Sordariomycetes</taxon>
        <taxon>Xylariomycetidae</taxon>
        <taxon>Amphisphaeriales</taxon>
        <taxon>Apiosporaceae</taxon>
        <taxon>Apiospora</taxon>
    </lineage>
</organism>